<reference evidence="2" key="2">
    <citation type="submission" date="2025-09" db="UniProtKB">
        <authorList>
            <consortium name="Ensembl"/>
        </authorList>
    </citation>
    <scope>IDENTIFICATION</scope>
</reference>
<keyword evidence="3" id="KW-1185">Reference proteome</keyword>
<dbReference type="Ensembl" id="ENSCPGT00000017620.1">
    <property type="protein sequence ID" value="ENSCPGP00000016102.1"/>
    <property type="gene ID" value="ENSCPGG00000011344.1"/>
</dbReference>
<name>A0A8C3JZ77_9CHAR</name>
<evidence type="ECO:0000256" key="1">
    <source>
        <dbReference type="SAM" id="Coils"/>
    </source>
</evidence>
<dbReference type="PANTHER" id="PTHR35352:SF1">
    <property type="entry name" value="COILED-COIL DOMAIN-CONTAINING PROTEIN 150"/>
    <property type="match status" value="1"/>
</dbReference>
<evidence type="ECO:0000313" key="2">
    <source>
        <dbReference type="Ensembl" id="ENSCPGP00000016102.1"/>
    </source>
</evidence>
<dbReference type="PANTHER" id="PTHR35352">
    <property type="entry name" value="COILED-COIL DOMAIN-CONTAINING PROTEIN 150"/>
    <property type="match status" value="1"/>
</dbReference>
<dbReference type="InterPro" id="IPR038807">
    <property type="entry name" value="CCDC150"/>
</dbReference>
<dbReference type="AlphaFoldDB" id="A0A8C3JZ77"/>
<sequence length="319" mass="35063">MGLQLPACHGASLLRMRCRPLPRPRPRGALSQVLDGRRSLGAHAGLAARGAGGFEEGGALWRPLRVWRGRHGGGWLGVWRGRHGGGWLGVWRGRGAAVCGKGVGGRGVAGPGWLASGMAGAGFLRAGEGAMARPTIIPTSVRATAPEAFMVLHLRMRVVEEQTNTLVRDLEALGVDRQSLDHFHSKTSETPASHPAISPVQARVAFVGENTLWRNCETLVNRMCRLESVVQTLKLNIFRLQTEKEMNPKHAAQLEQRLNAIHEEHLQEMKIVQQEAMKLRQHLSDMKEAEEKAKEEVQRLSTALEITTASKVQKFMVFL</sequence>
<evidence type="ECO:0008006" key="4">
    <source>
        <dbReference type="Google" id="ProtNLM"/>
    </source>
</evidence>
<feature type="coiled-coil region" evidence="1">
    <location>
        <begin position="262"/>
        <end position="306"/>
    </location>
</feature>
<protein>
    <recommendedName>
        <fullName evidence="4">Coiled-coil domain containing 150</fullName>
    </recommendedName>
</protein>
<evidence type="ECO:0000313" key="3">
    <source>
        <dbReference type="Proteomes" id="UP000694419"/>
    </source>
</evidence>
<organism evidence="2 3">
    <name type="scientific">Calidris pygmaea</name>
    <name type="common">Spoon-billed sandpiper</name>
    <dbReference type="NCBI Taxonomy" id="425635"/>
    <lineage>
        <taxon>Eukaryota</taxon>
        <taxon>Metazoa</taxon>
        <taxon>Chordata</taxon>
        <taxon>Craniata</taxon>
        <taxon>Vertebrata</taxon>
        <taxon>Euteleostomi</taxon>
        <taxon>Archelosauria</taxon>
        <taxon>Archosauria</taxon>
        <taxon>Dinosauria</taxon>
        <taxon>Saurischia</taxon>
        <taxon>Theropoda</taxon>
        <taxon>Coelurosauria</taxon>
        <taxon>Aves</taxon>
        <taxon>Neognathae</taxon>
        <taxon>Neoaves</taxon>
        <taxon>Charadriiformes</taxon>
        <taxon>Scolopacidae</taxon>
        <taxon>Calidris</taxon>
    </lineage>
</organism>
<dbReference type="Proteomes" id="UP000694419">
    <property type="component" value="Unplaced"/>
</dbReference>
<reference evidence="2" key="1">
    <citation type="submission" date="2025-08" db="UniProtKB">
        <authorList>
            <consortium name="Ensembl"/>
        </authorList>
    </citation>
    <scope>IDENTIFICATION</scope>
</reference>
<proteinExistence type="predicted"/>
<accession>A0A8C3JZ77</accession>
<keyword evidence="1" id="KW-0175">Coiled coil</keyword>